<evidence type="ECO:0000256" key="8">
    <source>
        <dbReference type="ARBA" id="ARBA00022723"/>
    </source>
</evidence>
<evidence type="ECO:0000256" key="7">
    <source>
        <dbReference type="ARBA" id="ARBA00022670"/>
    </source>
</evidence>
<gene>
    <name evidence="14" type="ORF">RQM65_18810</name>
</gene>
<dbReference type="Gene3D" id="2.60.40.1730">
    <property type="entry name" value="tricorn interacting facor f3 domain"/>
    <property type="match status" value="1"/>
</dbReference>
<comment type="cofactor">
    <cofactor evidence="2">
        <name>Zn(2+)</name>
        <dbReference type="ChEBI" id="CHEBI:29105"/>
    </cofactor>
</comment>
<dbReference type="InterPro" id="IPR027268">
    <property type="entry name" value="Peptidase_M4/M1_CTD_sf"/>
</dbReference>
<evidence type="ECO:0000256" key="9">
    <source>
        <dbReference type="ARBA" id="ARBA00022801"/>
    </source>
</evidence>
<feature type="domain" description="Aminopeptidase N-like N-terminal" evidence="13">
    <location>
        <begin position="30"/>
        <end position="176"/>
    </location>
</feature>
<dbReference type="SUPFAM" id="SSF55486">
    <property type="entry name" value="Metalloproteases ('zincins'), catalytic domain"/>
    <property type="match status" value="1"/>
</dbReference>
<dbReference type="EC" id="3.4.11.2" evidence="4"/>
<evidence type="ECO:0000259" key="13">
    <source>
        <dbReference type="Pfam" id="PF17900"/>
    </source>
</evidence>
<comment type="similarity">
    <text evidence="3">Belongs to the peptidase M1 family.</text>
</comment>
<feature type="domain" description="Peptidase M1 membrane alanine aminopeptidase" evidence="12">
    <location>
        <begin position="292"/>
        <end position="490"/>
    </location>
</feature>
<evidence type="ECO:0000313" key="14">
    <source>
        <dbReference type="EMBL" id="MDT7830728.1"/>
    </source>
</evidence>
<organism evidence="14 15">
    <name type="scientific">Pricia mediterranea</name>
    <dbReference type="NCBI Taxonomy" id="3076079"/>
    <lineage>
        <taxon>Bacteria</taxon>
        <taxon>Pseudomonadati</taxon>
        <taxon>Bacteroidota</taxon>
        <taxon>Flavobacteriia</taxon>
        <taxon>Flavobacteriales</taxon>
        <taxon>Flavobacteriaceae</taxon>
        <taxon>Pricia</taxon>
    </lineage>
</organism>
<dbReference type="Pfam" id="PF01433">
    <property type="entry name" value="Peptidase_M1"/>
    <property type="match status" value="1"/>
</dbReference>
<evidence type="ECO:0000256" key="10">
    <source>
        <dbReference type="ARBA" id="ARBA00022833"/>
    </source>
</evidence>
<dbReference type="GO" id="GO:0004177">
    <property type="term" value="F:aminopeptidase activity"/>
    <property type="evidence" value="ECO:0007669"/>
    <property type="project" value="UniProtKB-KW"/>
</dbReference>
<dbReference type="Gene3D" id="1.10.390.10">
    <property type="entry name" value="Neutral Protease Domain 2"/>
    <property type="match status" value="1"/>
</dbReference>
<name>A0ABU3LBE6_9FLAO</name>
<dbReference type="PANTHER" id="PTHR11533">
    <property type="entry name" value="PROTEASE M1 ZINC METALLOPROTEASE"/>
    <property type="match status" value="1"/>
</dbReference>
<dbReference type="SUPFAM" id="SSF63737">
    <property type="entry name" value="Leukotriene A4 hydrolase N-terminal domain"/>
    <property type="match status" value="1"/>
</dbReference>
<proteinExistence type="inferred from homology"/>
<keyword evidence="8" id="KW-0479">Metal-binding</keyword>
<accession>A0ABU3LBE6</accession>
<evidence type="ECO:0000256" key="2">
    <source>
        <dbReference type="ARBA" id="ARBA00001947"/>
    </source>
</evidence>
<evidence type="ECO:0000313" key="15">
    <source>
        <dbReference type="Proteomes" id="UP001250656"/>
    </source>
</evidence>
<keyword evidence="15" id="KW-1185">Reference proteome</keyword>
<keyword evidence="11" id="KW-0482">Metalloprotease</keyword>
<dbReference type="Proteomes" id="UP001250656">
    <property type="component" value="Unassembled WGS sequence"/>
</dbReference>
<dbReference type="CDD" id="cd09603">
    <property type="entry name" value="M1_APN_like"/>
    <property type="match status" value="1"/>
</dbReference>
<keyword evidence="9 14" id="KW-0378">Hydrolase</keyword>
<evidence type="ECO:0000256" key="5">
    <source>
        <dbReference type="ARBA" id="ARBA00015611"/>
    </source>
</evidence>
<evidence type="ECO:0000256" key="6">
    <source>
        <dbReference type="ARBA" id="ARBA00022438"/>
    </source>
</evidence>
<dbReference type="InterPro" id="IPR014782">
    <property type="entry name" value="Peptidase_M1_dom"/>
</dbReference>
<evidence type="ECO:0000256" key="4">
    <source>
        <dbReference type="ARBA" id="ARBA00012564"/>
    </source>
</evidence>
<keyword evidence="10" id="KW-0862">Zinc</keyword>
<dbReference type="InterPro" id="IPR050344">
    <property type="entry name" value="Peptidase_M1_aminopeptidases"/>
</dbReference>
<dbReference type="PRINTS" id="PR00756">
    <property type="entry name" value="ALADIPTASE"/>
</dbReference>
<evidence type="ECO:0000256" key="3">
    <source>
        <dbReference type="ARBA" id="ARBA00010136"/>
    </source>
</evidence>
<keyword evidence="6 14" id="KW-0031">Aminopeptidase</keyword>
<dbReference type="Pfam" id="PF17900">
    <property type="entry name" value="Peptidase_M1_N"/>
    <property type="match status" value="1"/>
</dbReference>
<dbReference type="RefSeq" id="WP_314017244.1">
    <property type="nucleotide sequence ID" value="NZ_JAVTTP010000002.1"/>
</dbReference>
<keyword evidence="7" id="KW-0645">Protease</keyword>
<reference evidence="14 15" key="1">
    <citation type="submission" date="2023-09" db="EMBL/GenBank/DDBJ databases">
        <title>Novel taxa isolated from Blanes Bay.</title>
        <authorList>
            <person name="Rey-Velasco X."/>
            <person name="Lucena T."/>
        </authorList>
    </citation>
    <scope>NUCLEOTIDE SEQUENCE [LARGE SCALE GENOMIC DNA]</scope>
    <source>
        <strain evidence="14 15">S334</strain>
    </source>
</reference>
<dbReference type="InterPro" id="IPR042097">
    <property type="entry name" value="Aminopeptidase_N-like_N_sf"/>
</dbReference>
<dbReference type="EMBL" id="JAVTTP010000002">
    <property type="protein sequence ID" value="MDT7830728.1"/>
    <property type="molecule type" value="Genomic_DNA"/>
</dbReference>
<sequence>MKWLFVSLLVLDCTFGITQHQEKVDFIRGDVFLTPLPEHKRIDGTVTYDFEVLEDVDSVFLDAHQMDFSAVLLDGKKMAYSNSGSKITISKRLEKGEKHQLHLKYSCIPKQTVYFFGWDDDVVDNEQIWTQGQGKYTSHWLPSFDAMEEKVEFDLRIRFDAAYEVIASGTPTVDNDTIGSGMPNPVSRMLNAVNEVTDRRMPTAENAVGADSSQTAASEVIVNRMPVDTKPDFTKIKTWRFDMQHPMSSYLLAFAIGNYDKQQLHSDSGVPLTNYFYPKDSLRVEPTYRYSKVIFDFLEDEIGVSYPWGNYKQVPVHDFLYAGMENTGTTIFSDGYVIDSIAFVDKNYVNVNAHELAHQWFGNLVTEKSARHHWLHEGIATYYAYLSEKKVFGDDHFHWKLYASLTQLQEQFDKDKGESLLNPKASSLTFYEKGAWAVYMLREQLGDKAFRKGIQTYLKKYRFRNARVSEFLKTMESVSGRDLSDFKMEWLDSRSIPFEKAKQSLARHSASLRLLFKMEQELEKEPDDAIDYAEYWNAGPSIHLKKYILEKHGSALPDKMIEAAFASDSVPLRQALSTVPDIKVYPKAAFESLLNDRSYVTQENALIKLWQTYPQDKKNYLDKTKGLTGLPNKNLRLLWLTLAILTEDYQGSETKAYFDELSGYTAPQYSFEVRQGAFFYLKEVFGFTDQNLKDLLQATDHHAWQFRNFARRLLDELIQDPEYKKRVEILSMELKEEDLRYLDSTEY</sequence>
<evidence type="ECO:0000256" key="1">
    <source>
        <dbReference type="ARBA" id="ARBA00000098"/>
    </source>
</evidence>
<evidence type="ECO:0000259" key="12">
    <source>
        <dbReference type="Pfam" id="PF01433"/>
    </source>
</evidence>
<protein>
    <recommendedName>
        <fullName evidence="5">Aminopeptidase N</fullName>
        <ecNumber evidence="4">3.4.11.2</ecNumber>
    </recommendedName>
</protein>
<comment type="caution">
    <text evidence="14">The sequence shown here is derived from an EMBL/GenBank/DDBJ whole genome shotgun (WGS) entry which is preliminary data.</text>
</comment>
<comment type="catalytic activity">
    <reaction evidence="1">
        <text>Release of an N-terminal amino acid, Xaa-|-Yaa- from a peptide, amide or arylamide. Xaa is preferably Ala, but may be most amino acids including Pro (slow action). When a terminal hydrophobic residue is followed by a prolyl residue, the two may be released as an intact Xaa-Pro dipeptide.</text>
        <dbReference type="EC" id="3.4.11.2"/>
    </reaction>
</comment>
<evidence type="ECO:0000256" key="11">
    <source>
        <dbReference type="ARBA" id="ARBA00023049"/>
    </source>
</evidence>
<dbReference type="InterPro" id="IPR001930">
    <property type="entry name" value="Peptidase_M1"/>
</dbReference>
<dbReference type="PANTHER" id="PTHR11533:SF174">
    <property type="entry name" value="PUROMYCIN-SENSITIVE AMINOPEPTIDASE-RELATED"/>
    <property type="match status" value="1"/>
</dbReference>
<dbReference type="InterPro" id="IPR045357">
    <property type="entry name" value="Aminopeptidase_N-like_N"/>
</dbReference>